<dbReference type="GO" id="GO:0003700">
    <property type="term" value="F:DNA-binding transcription factor activity"/>
    <property type="evidence" value="ECO:0007669"/>
    <property type="project" value="InterPro"/>
</dbReference>
<name>A0A850EH66_9BACL</name>
<dbReference type="PANTHER" id="PTHR42756">
    <property type="entry name" value="TRANSCRIPTIONAL REGULATOR, MARR"/>
    <property type="match status" value="1"/>
</dbReference>
<keyword evidence="6" id="KW-1185">Reference proteome</keyword>
<evidence type="ECO:0000256" key="1">
    <source>
        <dbReference type="ARBA" id="ARBA00023015"/>
    </source>
</evidence>
<dbReference type="Pfam" id="PF12802">
    <property type="entry name" value="MarR_2"/>
    <property type="match status" value="1"/>
</dbReference>
<evidence type="ECO:0000256" key="3">
    <source>
        <dbReference type="ARBA" id="ARBA00023163"/>
    </source>
</evidence>
<dbReference type="SUPFAM" id="SSF46785">
    <property type="entry name" value="Winged helix' DNA-binding domain"/>
    <property type="match status" value="1"/>
</dbReference>
<dbReference type="Gene3D" id="1.10.10.10">
    <property type="entry name" value="Winged helix-like DNA-binding domain superfamily/Winged helix DNA-binding domain"/>
    <property type="match status" value="1"/>
</dbReference>
<dbReference type="EMBL" id="JABWCS010000201">
    <property type="protein sequence ID" value="NUU60465.1"/>
    <property type="molecule type" value="Genomic_DNA"/>
</dbReference>
<dbReference type="AlphaFoldDB" id="A0A850EH66"/>
<dbReference type="Proteomes" id="UP000564806">
    <property type="component" value="Unassembled WGS sequence"/>
</dbReference>
<gene>
    <name evidence="5" type="ORF">HPT30_08930</name>
</gene>
<evidence type="ECO:0000256" key="2">
    <source>
        <dbReference type="ARBA" id="ARBA00023125"/>
    </source>
</evidence>
<proteinExistence type="predicted"/>
<dbReference type="InterPro" id="IPR036390">
    <property type="entry name" value="WH_DNA-bd_sf"/>
</dbReference>
<dbReference type="InterPro" id="IPR000835">
    <property type="entry name" value="HTH_MarR-typ"/>
</dbReference>
<feature type="domain" description="HTH marR-type" evidence="4">
    <location>
        <begin position="6"/>
        <end position="140"/>
    </location>
</feature>
<dbReference type="SMART" id="SM00347">
    <property type="entry name" value="HTH_MARR"/>
    <property type="match status" value="1"/>
</dbReference>
<keyword evidence="2" id="KW-0238">DNA-binding</keyword>
<dbReference type="GO" id="GO:0003677">
    <property type="term" value="F:DNA binding"/>
    <property type="evidence" value="ECO:0007669"/>
    <property type="project" value="UniProtKB-KW"/>
</dbReference>
<evidence type="ECO:0000313" key="5">
    <source>
        <dbReference type="EMBL" id="NUU60465.1"/>
    </source>
</evidence>
<accession>A0A850EH66</accession>
<evidence type="ECO:0000259" key="4">
    <source>
        <dbReference type="PROSITE" id="PS50995"/>
    </source>
</evidence>
<dbReference type="PROSITE" id="PS50995">
    <property type="entry name" value="HTH_MARR_2"/>
    <property type="match status" value="1"/>
</dbReference>
<dbReference type="PRINTS" id="PR00598">
    <property type="entry name" value="HTHMARR"/>
</dbReference>
<organism evidence="5 6">
    <name type="scientific">Paenibacillus agri</name>
    <dbReference type="NCBI Taxonomy" id="2744309"/>
    <lineage>
        <taxon>Bacteria</taxon>
        <taxon>Bacillati</taxon>
        <taxon>Bacillota</taxon>
        <taxon>Bacilli</taxon>
        <taxon>Bacillales</taxon>
        <taxon>Paenibacillaceae</taxon>
        <taxon>Paenibacillus</taxon>
    </lineage>
</organism>
<dbReference type="PANTHER" id="PTHR42756:SF1">
    <property type="entry name" value="TRANSCRIPTIONAL REPRESSOR OF EMRAB OPERON"/>
    <property type="match status" value="1"/>
</dbReference>
<dbReference type="InterPro" id="IPR036388">
    <property type="entry name" value="WH-like_DNA-bd_sf"/>
</dbReference>
<protein>
    <submittedName>
        <fullName evidence="5">MarR family transcriptional regulator</fullName>
    </submittedName>
</protein>
<evidence type="ECO:0000313" key="6">
    <source>
        <dbReference type="Proteomes" id="UP000564806"/>
    </source>
</evidence>
<keyword evidence="3" id="KW-0804">Transcription</keyword>
<comment type="caution">
    <text evidence="5">The sequence shown here is derived from an EMBL/GenBank/DDBJ whole genome shotgun (WGS) entry which is preliminary data.</text>
</comment>
<keyword evidence="1" id="KW-0805">Transcription regulation</keyword>
<dbReference type="RefSeq" id="WP_175371052.1">
    <property type="nucleotide sequence ID" value="NZ_JABWCS010000201.1"/>
</dbReference>
<reference evidence="5" key="1">
    <citation type="submission" date="2020-06" db="EMBL/GenBank/DDBJ databases">
        <title>Paenibacillus sp. nov., isolated from soil.</title>
        <authorList>
            <person name="Seo Y.L."/>
        </authorList>
    </citation>
    <scope>NUCLEOTIDE SEQUENCE [LARGE SCALE GENOMIC DNA]</scope>
    <source>
        <strain evidence="5">JW14</strain>
    </source>
</reference>
<sequence>MDTKQDTLYLDLLQLISLKIKKRADESIKELGLNSQQGKMIGYIYEHQDKGLIQKDLSDRFHVRGASITSMLQGLEKKGYIERKIPAHNERQKNIYVLPKGVALIEAFEQSFQQVEAEIIQSLSEDERQTFKALLKKVNENL</sequence>